<accession>A0A3G5A351</accession>
<sequence length="467" mass="54748">MAAEEVNILCPVSVIAKYLSKEITGVGTLISYHGGYYVLTCFHVIQHHSEININFTLRNKDKRCQMKVFYSIEPYDFSVLEFVNQKDLITIRTLKDKHNKKFQTNVGEIKPMEISLVSLIVGKGECVQKCYYNKNILGHVRSELYPRIPLVEIKMSGSFNGLSGSLIVQKNDVYGMVSHWDKDMIYGISAYCLVLFFLMGIKGEKIKSLCFSSRTCEFENKIGHLITKGYRIPYMTKKVKSQIKFRKGDLIEMIDDQKFNEHGHLYMKDLDMYVPIDIYIALKNKEYYEIVYYTKKNDAYVLKHKVINPVPLEKHLRFHLEYFPKTIKYKGLIITEFSEQLYRNYKDLAGFIEDYYTECYALPNQKLVVVTDIDYDCLPTYIAERYKFIGLPLIPEQHDDSSLKYYMAIITKINNKKITSLEDFEKELNHTPEKDHTSLKLELYYKKSLNITYWKNKDNADEIDVSL</sequence>
<dbReference type="InterPro" id="IPR043504">
    <property type="entry name" value="Peptidase_S1_PA_chymotrypsin"/>
</dbReference>
<dbReference type="InterPro" id="IPR009003">
    <property type="entry name" value="Peptidase_S1_PA"/>
</dbReference>
<evidence type="ECO:0000313" key="2">
    <source>
        <dbReference type="EMBL" id="AYV81652.1"/>
    </source>
</evidence>
<gene>
    <name evidence="2" type="ORF">Harvfovirus49_2</name>
</gene>
<reference evidence="2" key="1">
    <citation type="submission" date="2018-10" db="EMBL/GenBank/DDBJ databases">
        <title>Hidden diversity of soil giant viruses.</title>
        <authorList>
            <person name="Schulz F."/>
            <person name="Alteio L."/>
            <person name="Goudeau D."/>
            <person name="Ryan E.M."/>
            <person name="Malmstrom R.R."/>
            <person name="Blanchard J."/>
            <person name="Woyke T."/>
        </authorList>
    </citation>
    <scope>NUCLEOTIDE SEQUENCE</scope>
    <source>
        <strain evidence="2">HAV1</strain>
    </source>
</reference>
<proteinExistence type="predicted"/>
<organism evidence="2">
    <name type="scientific">Harvfovirus sp</name>
    <dbReference type="NCBI Taxonomy" id="2487768"/>
    <lineage>
        <taxon>Viruses</taxon>
        <taxon>Varidnaviria</taxon>
        <taxon>Bamfordvirae</taxon>
        <taxon>Nucleocytoviricota</taxon>
        <taxon>Megaviricetes</taxon>
        <taxon>Imitervirales</taxon>
        <taxon>Mimiviridae</taxon>
        <taxon>Klosneuvirinae</taxon>
    </lineage>
</organism>
<keyword evidence="1" id="KW-0378">Hydrolase</keyword>
<protein>
    <submittedName>
        <fullName evidence="2">Uncharacterized protein</fullName>
    </submittedName>
</protein>
<dbReference type="EMBL" id="MK072291">
    <property type="protein sequence ID" value="AYV81652.1"/>
    <property type="molecule type" value="Genomic_DNA"/>
</dbReference>
<name>A0A3G5A351_9VIRU</name>
<dbReference type="Gene3D" id="2.40.10.10">
    <property type="entry name" value="Trypsin-like serine proteases"/>
    <property type="match status" value="1"/>
</dbReference>
<evidence type="ECO:0000256" key="1">
    <source>
        <dbReference type="ARBA" id="ARBA00022801"/>
    </source>
</evidence>
<dbReference type="SUPFAM" id="SSF50494">
    <property type="entry name" value="Trypsin-like serine proteases"/>
    <property type="match status" value="1"/>
</dbReference>
<dbReference type="GO" id="GO:0016787">
    <property type="term" value="F:hydrolase activity"/>
    <property type="evidence" value="ECO:0007669"/>
    <property type="project" value="UniProtKB-KW"/>
</dbReference>